<comment type="caution">
    <text evidence="1">The sequence shown here is derived from an EMBL/GenBank/DDBJ whole genome shotgun (WGS) entry which is preliminary data.</text>
</comment>
<evidence type="ECO:0000313" key="1">
    <source>
        <dbReference type="EMBL" id="GBM88418.1"/>
    </source>
</evidence>
<dbReference type="Proteomes" id="UP000499080">
    <property type="component" value="Unassembled WGS sequence"/>
</dbReference>
<name>A0A4Y2JG37_ARAVE</name>
<proteinExistence type="predicted"/>
<dbReference type="AlphaFoldDB" id="A0A4Y2JG37"/>
<accession>A0A4Y2JG37</accession>
<keyword evidence="2" id="KW-1185">Reference proteome</keyword>
<dbReference type="EMBL" id="BGPR01110215">
    <property type="protein sequence ID" value="GBM88418.1"/>
    <property type="molecule type" value="Genomic_DNA"/>
</dbReference>
<reference evidence="1 2" key="1">
    <citation type="journal article" date="2019" name="Sci. Rep.">
        <title>Orb-weaving spider Araneus ventricosus genome elucidates the spidroin gene catalogue.</title>
        <authorList>
            <person name="Kono N."/>
            <person name="Nakamura H."/>
            <person name="Ohtoshi R."/>
            <person name="Moran D.A.P."/>
            <person name="Shinohara A."/>
            <person name="Yoshida Y."/>
            <person name="Fujiwara M."/>
            <person name="Mori M."/>
            <person name="Tomita M."/>
            <person name="Arakawa K."/>
        </authorList>
    </citation>
    <scope>NUCLEOTIDE SEQUENCE [LARGE SCALE GENOMIC DNA]</scope>
</reference>
<organism evidence="1 2">
    <name type="scientific">Araneus ventricosus</name>
    <name type="common">Orbweaver spider</name>
    <name type="synonym">Epeira ventricosa</name>
    <dbReference type="NCBI Taxonomy" id="182803"/>
    <lineage>
        <taxon>Eukaryota</taxon>
        <taxon>Metazoa</taxon>
        <taxon>Ecdysozoa</taxon>
        <taxon>Arthropoda</taxon>
        <taxon>Chelicerata</taxon>
        <taxon>Arachnida</taxon>
        <taxon>Araneae</taxon>
        <taxon>Araneomorphae</taxon>
        <taxon>Entelegynae</taxon>
        <taxon>Araneoidea</taxon>
        <taxon>Araneidae</taxon>
        <taxon>Araneus</taxon>
    </lineage>
</organism>
<sequence>MRGVHRRQLFCAAQIIVKEVPGLIHLDRFHCNCVAGYALSFFTQAHHPSDPLKHSDKIWTGTMDFNNPFHFGSSRRFRAIDYLPGWQGGRRRDPHP</sequence>
<evidence type="ECO:0000313" key="2">
    <source>
        <dbReference type="Proteomes" id="UP000499080"/>
    </source>
</evidence>
<gene>
    <name evidence="1" type="ORF">AVEN_191203_1</name>
</gene>
<protein>
    <submittedName>
        <fullName evidence="1">Uncharacterized protein</fullName>
    </submittedName>
</protein>